<dbReference type="RefSeq" id="WP_188670074.1">
    <property type="nucleotide sequence ID" value="NZ_BMJH01000001.1"/>
</dbReference>
<dbReference type="EMBL" id="BMJH01000001">
    <property type="protein sequence ID" value="GGC54443.1"/>
    <property type="molecule type" value="Genomic_DNA"/>
</dbReference>
<dbReference type="InterPro" id="IPR000835">
    <property type="entry name" value="HTH_MarR-typ"/>
</dbReference>
<dbReference type="Proteomes" id="UP000641514">
    <property type="component" value="Unassembled WGS sequence"/>
</dbReference>
<evidence type="ECO:0000313" key="2">
    <source>
        <dbReference type="EMBL" id="GGC54443.1"/>
    </source>
</evidence>
<evidence type="ECO:0000313" key="3">
    <source>
        <dbReference type="Proteomes" id="UP000641514"/>
    </source>
</evidence>
<dbReference type="Gene3D" id="1.10.10.10">
    <property type="entry name" value="Winged helix-like DNA-binding domain superfamily/Winged helix DNA-binding domain"/>
    <property type="match status" value="1"/>
</dbReference>
<comment type="caution">
    <text evidence="2">The sequence shown here is derived from an EMBL/GenBank/DDBJ whole genome shotgun (WGS) entry which is preliminary data.</text>
</comment>
<reference evidence="2" key="1">
    <citation type="journal article" date="2014" name="Int. J. Syst. Evol. Microbiol.">
        <title>Complete genome sequence of Corynebacterium casei LMG S-19264T (=DSM 44701T), isolated from a smear-ripened cheese.</title>
        <authorList>
            <consortium name="US DOE Joint Genome Institute (JGI-PGF)"/>
            <person name="Walter F."/>
            <person name="Albersmeier A."/>
            <person name="Kalinowski J."/>
            <person name="Ruckert C."/>
        </authorList>
    </citation>
    <scope>NUCLEOTIDE SEQUENCE</scope>
    <source>
        <strain evidence="2">CGMCC 1.15478</strain>
    </source>
</reference>
<protein>
    <recommendedName>
        <fullName evidence="1">HTH marR-type domain-containing protein</fullName>
    </recommendedName>
</protein>
<proteinExistence type="predicted"/>
<evidence type="ECO:0000259" key="1">
    <source>
        <dbReference type="PROSITE" id="PS50995"/>
    </source>
</evidence>
<reference evidence="2" key="2">
    <citation type="submission" date="2020-09" db="EMBL/GenBank/DDBJ databases">
        <authorList>
            <person name="Sun Q."/>
            <person name="Zhou Y."/>
        </authorList>
    </citation>
    <scope>NUCLEOTIDE SEQUENCE</scope>
    <source>
        <strain evidence="2">CGMCC 1.15478</strain>
    </source>
</reference>
<sequence>MNTPPEFDEARTLGFKLFHVSERMSQEFDAIAASMNLTPTNARTLLELREPSPMRVVAQALVCDASNITGLADRLEKQGLLERVTGQDRRVKLLQLTDEGEKVREELASRIAKDSPVTARLTQSERATLEGLLDKLLL</sequence>
<organism evidence="2 3">
    <name type="scientific">Hoyosella rhizosphaerae</name>
    <dbReference type="NCBI Taxonomy" id="1755582"/>
    <lineage>
        <taxon>Bacteria</taxon>
        <taxon>Bacillati</taxon>
        <taxon>Actinomycetota</taxon>
        <taxon>Actinomycetes</taxon>
        <taxon>Mycobacteriales</taxon>
        <taxon>Hoyosellaceae</taxon>
        <taxon>Hoyosella</taxon>
    </lineage>
</organism>
<keyword evidence="3" id="KW-1185">Reference proteome</keyword>
<dbReference type="GO" id="GO:0003700">
    <property type="term" value="F:DNA-binding transcription factor activity"/>
    <property type="evidence" value="ECO:0007669"/>
    <property type="project" value="InterPro"/>
</dbReference>
<dbReference type="SMART" id="SM00347">
    <property type="entry name" value="HTH_MARR"/>
    <property type="match status" value="1"/>
</dbReference>
<dbReference type="PANTHER" id="PTHR33164:SF43">
    <property type="entry name" value="HTH-TYPE TRANSCRIPTIONAL REPRESSOR YETL"/>
    <property type="match status" value="1"/>
</dbReference>
<feature type="domain" description="HTH marR-type" evidence="1">
    <location>
        <begin position="10"/>
        <end position="138"/>
    </location>
</feature>
<dbReference type="InterPro" id="IPR036388">
    <property type="entry name" value="WH-like_DNA-bd_sf"/>
</dbReference>
<dbReference type="Pfam" id="PF01047">
    <property type="entry name" value="MarR"/>
    <property type="match status" value="1"/>
</dbReference>
<dbReference type="InterPro" id="IPR036390">
    <property type="entry name" value="WH_DNA-bd_sf"/>
</dbReference>
<dbReference type="SUPFAM" id="SSF46785">
    <property type="entry name" value="Winged helix' DNA-binding domain"/>
    <property type="match status" value="1"/>
</dbReference>
<dbReference type="GO" id="GO:0006950">
    <property type="term" value="P:response to stress"/>
    <property type="evidence" value="ECO:0007669"/>
    <property type="project" value="TreeGrafter"/>
</dbReference>
<dbReference type="AlphaFoldDB" id="A0A916X8I9"/>
<accession>A0A916X8I9</accession>
<dbReference type="PANTHER" id="PTHR33164">
    <property type="entry name" value="TRANSCRIPTIONAL REGULATOR, MARR FAMILY"/>
    <property type="match status" value="1"/>
</dbReference>
<gene>
    <name evidence="2" type="ORF">GCM10011410_03510</name>
</gene>
<dbReference type="InterPro" id="IPR039422">
    <property type="entry name" value="MarR/SlyA-like"/>
</dbReference>
<name>A0A916X8I9_9ACTN</name>
<dbReference type="PROSITE" id="PS50995">
    <property type="entry name" value="HTH_MARR_2"/>
    <property type="match status" value="1"/>
</dbReference>
<dbReference type="PRINTS" id="PR00598">
    <property type="entry name" value="HTHMARR"/>
</dbReference>